<evidence type="ECO:0000256" key="4">
    <source>
        <dbReference type="ARBA" id="ARBA00023163"/>
    </source>
</evidence>
<reference evidence="8" key="1">
    <citation type="journal article" date="2017" name="Nature">
        <title>The genome of Chenopodium quinoa.</title>
        <authorList>
            <person name="Jarvis D.E."/>
            <person name="Ho Y.S."/>
            <person name="Lightfoot D.J."/>
            <person name="Schmoeckel S.M."/>
            <person name="Li B."/>
            <person name="Borm T.J.A."/>
            <person name="Ohyanagi H."/>
            <person name="Mineta K."/>
            <person name="Michell C.T."/>
            <person name="Saber N."/>
            <person name="Kharbatia N.M."/>
            <person name="Rupper R.R."/>
            <person name="Sharp A.R."/>
            <person name="Dally N."/>
            <person name="Boughton B.A."/>
            <person name="Woo Y.H."/>
            <person name="Gao G."/>
            <person name="Schijlen E.G.W.M."/>
            <person name="Guo X."/>
            <person name="Momin A.A."/>
            <person name="Negrao S."/>
            <person name="Al-Babili S."/>
            <person name="Gehring C."/>
            <person name="Roessner U."/>
            <person name="Jung C."/>
            <person name="Murphy K."/>
            <person name="Arold S.T."/>
            <person name="Gojobori T."/>
            <person name="van der Linden C.G."/>
            <person name="van Loo E.N."/>
            <person name="Jellen E.N."/>
            <person name="Maughan P.J."/>
            <person name="Tester M."/>
        </authorList>
    </citation>
    <scope>NUCLEOTIDE SEQUENCE [LARGE SCALE GENOMIC DNA]</scope>
    <source>
        <strain evidence="8">cv. PI 614886</strain>
    </source>
</reference>
<dbReference type="Pfam" id="PF01429">
    <property type="entry name" value="MBD"/>
    <property type="match status" value="1"/>
</dbReference>
<organism evidence="8 9">
    <name type="scientific">Chenopodium quinoa</name>
    <name type="common">Quinoa</name>
    <dbReference type="NCBI Taxonomy" id="63459"/>
    <lineage>
        <taxon>Eukaryota</taxon>
        <taxon>Viridiplantae</taxon>
        <taxon>Streptophyta</taxon>
        <taxon>Embryophyta</taxon>
        <taxon>Tracheophyta</taxon>
        <taxon>Spermatophyta</taxon>
        <taxon>Magnoliopsida</taxon>
        <taxon>eudicotyledons</taxon>
        <taxon>Gunneridae</taxon>
        <taxon>Pentapetalae</taxon>
        <taxon>Caryophyllales</taxon>
        <taxon>Chenopodiaceae</taxon>
        <taxon>Chenopodioideae</taxon>
        <taxon>Atripliceae</taxon>
        <taxon>Chenopodium</taxon>
    </lineage>
</organism>
<protein>
    <recommendedName>
        <fullName evidence="7">MBD domain-containing protein</fullName>
    </recommendedName>
</protein>
<dbReference type="SUPFAM" id="SSF54171">
    <property type="entry name" value="DNA-binding domain"/>
    <property type="match status" value="1"/>
</dbReference>
<dbReference type="Proteomes" id="UP000596660">
    <property type="component" value="Unplaced"/>
</dbReference>
<dbReference type="PANTHER" id="PTHR33729">
    <property type="entry name" value="METHYL-CPG BINDING DOMAIN CONTAINING PROTEIN, EXPRESSED"/>
    <property type="match status" value="1"/>
</dbReference>
<sequence>MASEVEKNASGQEEVVSMELPAPSGWKKQAVRVLHSFTLYGCNTGFYPAKRSGSADPMYEVLPGNIAELSSVKLSMTCFDRICSKVKMLYTFGMHGEDIADIQLFFPKRGGTPRKNEIVFTAPTGEEIHSQRQLQQYLKSHPGGPPASEFDWGTGETPRRSARISEKVKASPTTPESDTPKKRSRKSSASKMDSKDGEATAEETKTEEIQMDDAEKIEKKETDEGANKDVEMQEIGKTETETEKLNTNKSEGDKTSIEDAEKQGPLEPAGKQDSLQEQVKEDAVIQDPKESEGDKAAIEDADLEAGKQGPQEPAEKQEGLLEQVKEDAEEGKKDAAADPDARNIEYKIEADPSQVTTVVENTVGGDNTKAAEQPHSEKQDSMPEQVKPEADVNIAAKDNGTAAPEPIEPKGKDSVEGDINKKVLEVIENGSQAGEARS</sequence>
<keyword evidence="4" id="KW-0804">Transcription</keyword>
<dbReference type="GO" id="GO:0005634">
    <property type="term" value="C:nucleus"/>
    <property type="evidence" value="ECO:0007669"/>
    <property type="project" value="UniProtKB-SubCell"/>
</dbReference>
<comment type="subcellular location">
    <subcellularLocation>
        <location evidence="1">Nucleus</location>
    </subcellularLocation>
</comment>
<evidence type="ECO:0000256" key="6">
    <source>
        <dbReference type="SAM" id="MobiDB-lite"/>
    </source>
</evidence>
<keyword evidence="9" id="KW-1185">Reference proteome</keyword>
<feature type="compositionally biased region" description="Basic and acidic residues" evidence="6">
    <location>
        <begin position="278"/>
        <end position="298"/>
    </location>
</feature>
<accession>A0A803LH90</accession>
<dbReference type="Gene3D" id="3.30.890.10">
    <property type="entry name" value="Methyl-cpg-binding Protein 2, Chain A"/>
    <property type="match status" value="1"/>
</dbReference>
<keyword evidence="5" id="KW-0539">Nucleus</keyword>
<proteinExistence type="predicted"/>
<feature type="compositionally biased region" description="Basic and acidic residues" evidence="6">
    <location>
        <begin position="313"/>
        <end position="350"/>
    </location>
</feature>
<evidence type="ECO:0000313" key="9">
    <source>
        <dbReference type="Proteomes" id="UP000596660"/>
    </source>
</evidence>
<dbReference type="Gramene" id="AUR62013337-RA">
    <property type="protein sequence ID" value="AUR62013337-RA:cds"/>
    <property type="gene ID" value="AUR62013337"/>
</dbReference>
<dbReference type="EnsemblPlants" id="AUR62013337-RA">
    <property type="protein sequence ID" value="AUR62013337-RA:cds"/>
    <property type="gene ID" value="AUR62013337"/>
</dbReference>
<dbReference type="GO" id="GO:0003677">
    <property type="term" value="F:DNA binding"/>
    <property type="evidence" value="ECO:0007669"/>
    <property type="project" value="UniProtKB-KW"/>
</dbReference>
<reference evidence="8" key="2">
    <citation type="submission" date="2021-03" db="UniProtKB">
        <authorList>
            <consortium name="EnsemblPlants"/>
        </authorList>
    </citation>
    <scope>IDENTIFICATION</scope>
</reference>
<dbReference type="AlphaFoldDB" id="A0A803LH90"/>
<evidence type="ECO:0000313" key="8">
    <source>
        <dbReference type="EnsemblPlants" id="AUR62013337-RA:cds"/>
    </source>
</evidence>
<name>A0A803LH90_CHEQI</name>
<evidence type="ECO:0000256" key="1">
    <source>
        <dbReference type="ARBA" id="ARBA00004123"/>
    </source>
</evidence>
<dbReference type="InterPro" id="IPR016177">
    <property type="entry name" value="DNA-bd_dom_sf"/>
</dbReference>
<keyword evidence="2" id="KW-0805">Transcription regulation</keyword>
<feature type="compositionally biased region" description="Basic and acidic residues" evidence="6">
    <location>
        <begin position="157"/>
        <end position="169"/>
    </location>
</feature>
<feature type="compositionally biased region" description="Basic and acidic residues" evidence="6">
    <location>
        <begin position="372"/>
        <end position="390"/>
    </location>
</feature>
<feature type="domain" description="MBD" evidence="7">
    <location>
        <begin position="107"/>
        <end position="158"/>
    </location>
</feature>
<dbReference type="PANTHER" id="PTHR33729:SF6">
    <property type="entry name" value="METHYL-CPG-BINDING DOMAIN-CONTAINING PROTEIN 11"/>
    <property type="match status" value="1"/>
</dbReference>
<evidence type="ECO:0000259" key="7">
    <source>
        <dbReference type="Pfam" id="PF01429"/>
    </source>
</evidence>
<dbReference type="InterPro" id="IPR001739">
    <property type="entry name" value="Methyl_CpG_DNA-bd"/>
</dbReference>
<evidence type="ECO:0000256" key="3">
    <source>
        <dbReference type="ARBA" id="ARBA00023125"/>
    </source>
</evidence>
<evidence type="ECO:0000256" key="5">
    <source>
        <dbReference type="ARBA" id="ARBA00023242"/>
    </source>
</evidence>
<feature type="compositionally biased region" description="Basic and acidic residues" evidence="6">
    <location>
        <begin position="192"/>
        <end position="264"/>
    </location>
</feature>
<feature type="region of interest" description="Disordered" evidence="6">
    <location>
        <begin position="129"/>
        <end position="419"/>
    </location>
</feature>
<feature type="compositionally biased region" description="Basic and acidic residues" evidence="6">
    <location>
        <begin position="407"/>
        <end position="419"/>
    </location>
</feature>
<evidence type="ECO:0000256" key="2">
    <source>
        <dbReference type="ARBA" id="ARBA00023015"/>
    </source>
</evidence>
<keyword evidence="3" id="KW-0238">DNA-binding</keyword>
<dbReference type="InterPro" id="IPR039622">
    <property type="entry name" value="MBD10/11"/>
</dbReference>